<dbReference type="RefSeq" id="WP_072475308.1">
    <property type="nucleotide sequence ID" value="NZ_FPJG01000006.1"/>
</dbReference>
<keyword evidence="5" id="KW-0046">Antibiotic resistance</keyword>
<comment type="subcellular location">
    <subcellularLocation>
        <location evidence="6">Cell membrane</location>
        <topology evidence="6">Multi-pass membrane protein</topology>
    </subcellularLocation>
    <subcellularLocation>
        <location evidence="1">Membrane</location>
        <topology evidence="1">Multi-pass membrane protein</topology>
    </subcellularLocation>
</comment>
<dbReference type="GO" id="GO:0140359">
    <property type="term" value="F:ABC-type transporter activity"/>
    <property type="evidence" value="ECO:0007669"/>
    <property type="project" value="InterPro"/>
</dbReference>
<dbReference type="InterPro" id="IPR052902">
    <property type="entry name" value="ABC-2_transporter"/>
</dbReference>
<evidence type="ECO:0000256" key="5">
    <source>
        <dbReference type="ARBA" id="ARBA00023251"/>
    </source>
</evidence>
<dbReference type="AlphaFoldDB" id="A0A1K1Q047"/>
<dbReference type="PROSITE" id="PS51012">
    <property type="entry name" value="ABC_TM2"/>
    <property type="match status" value="1"/>
</dbReference>
<dbReference type="GO" id="GO:0043190">
    <property type="term" value="C:ATP-binding cassette (ABC) transporter complex"/>
    <property type="evidence" value="ECO:0007669"/>
    <property type="project" value="InterPro"/>
</dbReference>
<feature type="transmembrane region" description="Helical" evidence="6">
    <location>
        <begin position="136"/>
        <end position="160"/>
    </location>
</feature>
<evidence type="ECO:0000256" key="1">
    <source>
        <dbReference type="ARBA" id="ARBA00004141"/>
    </source>
</evidence>
<feature type="transmembrane region" description="Helical" evidence="6">
    <location>
        <begin position="221"/>
        <end position="241"/>
    </location>
</feature>
<name>A0A1K1Q047_9PSEU</name>
<keyword evidence="6" id="KW-0813">Transport</keyword>
<keyword evidence="4 6" id="KW-0472">Membrane</keyword>
<dbReference type="GO" id="GO:0046677">
    <property type="term" value="P:response to antibiotic"/>
    <property type="evidence" value="ECO:0007669"/>
    <property type="project" value="UniProtKB-KW"/>
</dbReference>
<dbReference type="InterPro" id="IPR047817">
    <property type="entry name" value="ABC2_TM_bact-type"/>
</dbReference>
<dbReference type="PANTHER" id="PTHR43027">
    <property type="entry name" value="DOXORUBICIN RESISTANCE ABC TRANSPORTER PERMEASE PROTEIN DRRC-RELATED"/>
    <property type="match status" value="1"/>
</dbReference>
<evidence type="ECO:0000313" key="9">
    <source>
        <dbReference type="Proteomes" id="UP000182740"/>
    </source>
</evidence>
<feature type="transmembrane region" description="Helical" evidence="6">
    <location>
        <begin position="59"/>
        <end position="80"/>
    </location>
</feature>
<reference evidence="9" key="1">
    <citation type="submission" date="2016-11" db="EMBL/GenBank/DDBJ databases">
        <authorList>
            <person name="Varghese N."/>
            <person name="Submissions S."/>
        </authorList>
    </citation>
    <scope>NUCLEOTIDE SEQUENCE [LARGE SCALE GENOMIC DNA]</scope>
    <source>
        <strain evidence="9">DSM 44671</strain>
    </source>
</reference>
<organism evidence="8 9">
    <name type="scientific">Amycolatopsis australiensis</name>
    <dbReference type="NCBI Taxonomy" id="546364"/>
    <lineage>
        <taxon>Bacteria</taxon>
        <taxon>Bacillati</taxon>
        <taxon>Actinomycetota</taxon>
        <taxon>Actinomycetes</taxon>
        <taxon>Pseudonocardiales</taxon>
        <taxon>Pseudonocardiaceae</taxon>
        <taxon>Amycolatopsis</taxon>
    </lineage>
</organism>
<accession>A0A1K1Q047</accession>
<keyword evidence="9" id="KW-1185">Reference proteome</keyword>
<gene>
    <name evidence="8" type="ORF">SAMN04489730_1202</name>
</gene>
<dbReference type="Proteomes" id="UP000182740">
    <property type="component" value="Unassembled WGS sequence"/>
</dbReference>
<feature type="transmembrane region" description="Helical" evidence="6">
    <location>
        <begin position="101"/>
        <end position="124"/>
    </location>
</feature>
<dbReference type="STRING" id="546364.SAMN04489730_1202"/>
<evidence type="ECO:0000313" key="8">
    <source>
        <dbReference type="EMBL" id="SFW53105.1"/>
    </source>
</evidence>
<protein>
    <recommendedName>
        <fullName evidence="6">Transport permease protein</fullName>
    </recommendedName>
</protein>
<evidence type="ECO:0000256" key="4">
    <source>
        <dbReference type="ARBA" id="ARBA00023136"/>
    </source>
</evidence>
<keyword evidence="2 6" id="KW-0812">Transmembrane</keyword>
<feature type="transmembrane region" description="Helical" evidence="6">
    <location>
        <begin position="20"/>
        <end position="39"/>
    </location>
</feature>
<dbReference type="EMBL" id="FPJG01000006">
    <property type="protein sequence ID" value="SFW53105.1"/>
    <property type="molecule type" value="Genomic_DNA"/>
</dbReference>
<keyword evidence="3 6" id="KW-1133">Transmembrane helix</keyword>
<dbReference type="PIRSF" id="PIRSF006648">
    <property type="entry name" value="DrrB"/>
    <property type="match status" value="1"/>
</dbReference>
<dbReference type="PANTHER" id="PTHR43027:SF2">
    <property type="entry name" value="TRANSPORT PERMEASE PROTEIN"/>
    <property type="match status" value="1"/>
</dbReference>
<evidence type="ECO:0000256" key="3">
    <source>
        <dbReference type="ARBA" id="ARBA00022989"/>
    </source>
</evidence>
<proteinExistence type="inferred from homology"/>
<dbReference type="InterPro" id="IPR013525">
    <property type="entry name" value="ABC2_TM"/>
</dbReference>
<sequence>MNTFAKITATETKLFLRTPFMVIAGLLLPAAVLLAVGAIPGMTKPSPAAGGYRFIDAWVPSVLVVSLAMLALQSIPGAVATYREQGVLRRLATTPVHPANLLGAQLLIHVVLALAGIGLVLGLANAVYDVPLPKHPLVFLVTLLLGTVSMFSLGLLAAALARTAKAAGGFALVAFVPTMFLGGVYLPRPLLPEVLRRIGDYVPPGTQPLQDAWVGTGVQPLQLVVLAAFAVIGTALAAKLFRWE</sequence>
<dbReference type="OrthoDB" id="3217868at2"/>
<evidence type="ECO:0000256" key="6">
    <source>
        <dbReference type="RuleBase" id="RU361157"/>
    </source>
</evidence>
<dbReference type="InterPro" id="IPR000412">
    <property type="entry name" value="ABC_2_transport"/>
</dbReference>
<dbReference type="Pfam" id="PF01061">
    <property type="entry name" value="ABC2_membrane"/>
    <property type="match status" value="1"/>
</dbReference>
<feature type="domain" description="ABC transmembrane type-2" evidence="7">
    <location>
        <begin position="20"/>
        <end position="244"/>
    </location>
</feature>
<evidence type="ECO:0000259" key="7">
    <source>
        <dbReference type="PROSITE" id="PS51012"/>
    </source>
</evidence>
<keyword evidence="6" id="KW-1003">Cell membrane</keyword>
<feature type="transmembrane region" description="Helical" evidence="6">
    <location>
        <begin position="167"/>
        <end position="186"/>
    </location>
</feature>
<evidence type="ECO:0000256" key="2">
    <source>
        <dbReference type="ARBA" id="ARBA00022692"/>
    </source>
</evidence>
<comment type="similarity">
    <text evidence="6">Belongs to the ABC-2 integral membrane protein family.</text>
</comment>